<dbReference type="PANTHER" id="PTHR31251">
    <property type="entry name" value="SQUAMOSA PROMOTER-BINDING-LIKE PROTEIN 4"/>
    <property type="match status" value="1"/>
</dbReference>
<dbReference type="InterPro" id="IPR004333">
    <property type="entry name" value="SBP_dom"/>
</dbReference>
<organism evidence="11 12">
    <name type="scientific">Kalanchoe fedtschenkoi</name>
    <name type="common">Lavender scallops</name>
    <name type="synonym">South American air plant</name>
    <dbReference type="NCBI Taxonomy" id="63787"/>
    <lineage>
        <taxon>Eukaryota</taxon>
        <taxon>Viridiplantae</taxon>
        <taxon>Streptophyta</taxon>
        <taxon>Embryophyta</taxon>
        <taxon>Tracheophyta</taxon>
        <taxon>Spermatophyta</taxon>
        <taxon>Magnoliopsida</taxon>
        <taxon>eudicotyledons</taxon>
        <taxon>Gunneridae</taxon>
        <taxon>Pentapetalae</taxon>
        <taxon>Saxifragales</taxon>
        <taxon>Crassulaceae</taxon>
        <taxon>Kalanchoe</taxon>
    </lineage>
</organism>
<dbReference type="InterPro" id="IPR036893">
    <property type="entry name" value="SBP_sf"/>
</dbReference>
<dbReference type="Gene3D" id="4.10.1100.10">
    <property type="entry name" value="Transcription factor, SBP-box domain"/>
    <property type="match status" value="1"/>
</dbReference>
<evidence type="ECO:0000313" key="12">
    <source>
        <dbReference type="Proteomes" id="UP000594263"/>
    </source>
</evidence>
<keyword evidence="6" id="KW-0238">DNA-binding</keyword>
<evidence type="ECO:0000313" key="11">
    <source>
        <dbReference type="EnsemblPlants" id="Kaladp0094s0012.3.v1.1"/>
    </source>
</evidence>
<dbReference type="EnsemblPlants" id="Kaladp0094s0012.1.v1.1">
    <property type="protein sequence ID" value="Kaladp0094s0012.1.v1.1"/>
    <property type="gene ID" value="Kaladp0094s0012.v1.1"/>
</dbReference>
<dbReference type="SUPFAM" id="SSF103612">
    <property type="entry name" value="SBT domain"/>
    <property type="match status" value="1"/>
</dbReference>
<dbReference type="GO" id="GO:0008270">
    <property type="term" value="F:zinc ion binding"/>
    <property type="evidence" value="ECO:0007669"/>
    <property type="project" value="UniProtKB-KW"/>
</dbReference>
<dbReference type="Proteomes" id="UP000594263">
    <property type="component" value="Unplaced"/>
</dbReference>
<keyword evidence="8" id="KW-0539">Nucleus</keyword>
<dbReference type="EnsemblPlants" id="Kaladp0094s0012.3.v1.1">
    <property type="protein sequence ID" value="Kaladp0094s0012.3.v1.1"/>
    <property type="gene ID" value="Kaladp0094s0012.v1.1"/>
</dbReference>
<keyword evidence="5" id="KW-0805">Transcription regulation</keyword>
<dbReference type="PANTHER" id="PTHR31251:SF160">
    <property type="entry name" value="SBP-TYPE DOMAIN-CONTAINING PROTEIN"/>
    <property type="match status" value="1"/>
</dbReference>
<evidence type="ECO:0000256" key="4">
    <source>
        <dbReference type="ARBA" id="ARBA00022833"/>
    </source>
</evidence>
<evidence type="ECO:0000256" key="1">
    <source>
        <dbReference type="ARBA" id="ARBA00004123"/>
    </source>
</evidence>
<dbReference type="GO" id="GO:0003677">
    <property type="term" value="F:DNA binding"/>
    <property type="evidence" value="ECO:0007669"/>
    <property type="project" value="UniProtKB-KW"/>
</dbReference>
<keyword evidence="3 9" id="KW-0863">Zinc-finger</keyword>
<dbReference type="AlphaFoldDB" id="A0A7N0V181"/>
<keyword evidence="7" id="KW-0804">Transcription</keyword>
<dbReference type="FunFam" id="4.10.1100.10:FF:000001">
    <property type="entry name" value="Squamosa promoter-binding-like protein 14"/>
    <property type="match status" value="1"/>
</dbReference>
<dbReference type="Gramene" id="Kaladp0094s0012.3.v1.1">
    <property type="protein sequence ID" value="Kaladp0094s0012.3.v1.1"/>
    <property type="gene ID" value="Kaladp0094s0012.v1.1"/>
</dbReference>
<evidence type="ECO:0000256" key="6">
    <source>
        <dbReference type="ARBA" id="ARBA00023125"/>
    </source>
</evidence>
<evidence type="ECO:0000256" key="8">
    <source>
        <dbReference type="ARBA" id="ARBA00023242"/>
    </source>
</evidence>
<protein>
    <recommendedName>
        <fullName evidence="10">SBP-type domain-containing protein</fullName>
    </recommendedName>
</protein>
<feature type="domain" description="SBP-type" evidence="10">
    <location>
        <begin position="168"/>
        <end position="245"/>
    </location>
</feature>
<dbReference type="InterPro" id="IPR044817">
    <property type="entry name" value="SBP-like"/>
</dbReference>
<keyword evidence="12" id="KW-1185">Reference proteome</keyword>
<dbReference type="PROSITE" id="PS51141">
    <property type="entry name" value="ZF_SBP"/>
    <property type="match status" value="1"/>
</dbReference>
<accession>A0A7N0V181</accession>
<keyword evidence="2" id="KW-0479">Metal-binding</keyword>
<proteinExistence type="predicted"/>
<evidence type="ECO:0000256" key="7">
    <source>
        <dbReference type="ARBA" id="ARBA00023163"/>
    </source>
</evidence>
<comment type="subcellular location">
    <subcellularLocation>
        <location evidence="1">Nucleus</location>
    </subcellularLocation>
</comment>
<dbReference type="OMA" id="TSFICQN"/>
<dbReference type="GO" id="GO:0005634">
    <property type="term" value="C:nucleus"/>
    <property type="evidence" value="ECO:0007669"/>
    <property type="project" value="UniProtKB-SubCell"/>
</dbReference>
<evidence type="ECO:0000259" key="10">
    <source>
        <dbReference type="PROSITE" id="PS51141"/>
    </source>
</evidence>
<evidence type="ECO:0000256" key="3">
    <source>
        <dbReference type="ARBA" id="ARBA00022771"/>
    </source>
</evidence>
<reference evidence="11" key="1">
    <citation type="submission" date="2021-01" db="UniProtKB">
        <authorList>
            <consortium name="EnsemblPlants"/>
        </authorList>
    </citation>
    <scope>IDENTIFICATION</scope>
</reference>
<keyword evidence="4" id="KW-0862">Zinc</keyword>
<dbReference type="Gramene" id="Kaladp0094s0012.1.v1.1">
    <property type="protein sequence ID" value="Kaladp0094s0012.1.v1.1"/>
    <property type="gene ID" value="Kaladp0094s0012.v1.1"/>
</dbReference>
<name>A0A7N0V181_KALFE</name>
<evidence type="ECO:0000256" key="5">
    <source>
        <dbReference type="ARBA" id="ARBA00023015"/>
    </source>
</evidence>
<evidence type="ECO:0000256" key="2">
    <source>
        <dbReference type="ARBA" id="ARBA00022723"/>
    </source>
</evidence>
<dbReference type="EnsemblPlants" id="Kaladp0094s0012.2.v1.1">
    <property type="protein sequence ID" value="Kaladp0094s0012.2.v1.1"/>
    <property type="gene ID" value="Kaladp0094s0012.v1.1"/>
</dbReference>
<sequence length="545" mass="59812">MQPHVMESWCQKGSVSGDLVYVPDSLGRHSKLLEVNGPVLGDNKLISEKGSDSIVEEVRYSTLSGNPFLTNFAWDVRFNKGSTGEQIAPTMSSPNLFLADDGFSSKLPSPFSDSNCQESTHIDLKLGRVADYGGSKTFKLFPGSSMVFSAESSTPIKRTRSAGLNSQTFTCQVYGCNKDLSSSKDYHKRHRVCDTHSKTAKVIVKGIEQRFCQQCSRFHLLAEFDEGKRSCRRRLAGHNERRRKPHMGKHCGRSGRFQSYHGGAFNGISFTKTSSVCENMVPTNQLQLEKLGENGWNQHIKLEFESNYNNLFGFLPANGNLLPKSSLPDVNLGKQYPCLYEGQANHLLRSVTTRSTGDDYSHGMPGLPCSDLSYSVTSGGNQDSKVFCIEPAFNDFSTTMSPGALSLLSSQSQDSPNYSTGIPMTQASSITGNPANCSGIPVSDTLLTAIPVASVNGMSHKLASCGLRSEISNLCPILIPDDRVGVHFEDSELFHGLTADTDRLSCEDELTIDLLQLSSQLQRVERQKQFVYATSHTTMNTTARQ</sequence>
<dbReference type="Pfam" id="PF03110">
    <property type="entry name" value="SBP"/>
    <property type="match status" value="1"/>
</dbReference>
<evidence type="ECO:0000256" key="9">
    <source>
        <dbReference type="PROSITE-ProRule" id="PRU00470"/>
    </source>
</evidence>
<dbReference type="Gramene" id="Kaladp0094s0012.2.v1.1">
    <property type="protein sequence ID" value="Kaladp0094s0012.2.v1.1"/>
    <property type="gene ID" value="Kaladp0094s0012.v1.1"/>
</dbReference>